<comment type="caution">
    <text evidence="3">The sequence shown here is derived from an EMBL/GenBank/DDBJ whole genome shotgun (WGS) entry which is preliminary data.</text>
</comment>
<keyword evidence="4" id="KW-1185">Reference proteome</keyword>
<dbReference type="Pfam" id="PF01436">
    <property type="entry name" value="NHL"/>
    <property type="match status" value="1"/>
</dbReference>
<evidence type="ECO:0000256" key="1">
    <source>
        <dbReference type="ARBA" id="ARBA00022737"/>
    </source>
</evidence>
<dbReference type="AlphaFoldDB" id="A0AA88G7D7"/>
<dbReference type="PROSITE" id="PS51125">
    <property type="entry name" value="NHL"/>
    <property type="match status" value="1"/>
</dbReference>
<dbReference type="EMBL" id="PYSW02000061">
    <property type="protein sequence ID" value="KAG2373052.1"/>
    <property type="molecule type" value="Genomic_DNA"/>
</dbReference>
<gene>
    <name evidence="3" type="ORF">C9374_012898</name>
</gene>
<accession>A0AA88G7D7</accession>
<reference evidence="3 4" key="1">
    <citation type="journal article" date="2018" name="BMC Genomics">
        <title>The genome of Naegleria lovaniensis, the basis for a comparative approach to unravel pathogenicity factors of the human pathogenic amoeba N. fowleri.</title>
        <authorList>
            <person name="Liechti N."/>
            <person name="Schurch N."/>
            <person name="Bruggmann R."/>
            <person name="Wittwer M."/>
        </authorList>
    </citation>
    <scope>NUCLEOTIDE SEQUENCE [LARGE SCALE GENOMIC DNA]</scope>
    <source>
        <strain evidence="3 4">ATCC 30569</strain>
    </source>
</reference>
<keyword evidence="1" id="KW-0677">Repeat</keyword>
<evidence type="ECO:0000313" key="3">
    <source>
        <dbReference type="EMBL" id="KAG2373052.1"/>
    </source>
</evidence>
<dbReference type="RefSeq" id="XP_044542226.1">
    <property type="nucleotide sequence ID" value="XM_044688716.1"/>
</dbReference>
<organism evidence="3 4">
    <name type="scientific">Naegleria lovaniensis</name>
    <name type="common">Amoeba</name>
    <dbReference type="NCBI Taxonomy" id="51637"/>
    <lineage>
        <taxon>Eukaryota</taxon>
        <taxon>Discoba</taxon>
        <taxon>Heterolobosea</taxon>
        <taxon>Tetramitia</taxon>
        <taxon>Eutetramitia</taxon>
        <taxon>Vahlkampfiidae</taxon>
        <taxon>Naegleria</taxon>
    </lineage>
</organism>
<dbReference type="GeneID" id="68105352"/>
<proteinExistence type="predicted"/>
<name>A0AA88G7D7_NAELO</name>
<dbReference type="Proteomes" id="UP000816034">
    <property type="component" value="Unassembled WGS sequence"/>
</dbReference>
<evidence type="ECO:0000313" key="4">
    <source>
        <dbReference type="Proteomes" id="UP000816034"/>
    </source>
</evidence>
<sequence>MNLKRTNGYGISTEVGDNLGTCSAVAILPHVLTIGKTKERGKDVHSFANPSSIAISYYQSCIFSWEGQFVKSFGNDNQLYCARAICFCKVTGELIICDSDNHRVLVLR</sequence>
<evidence type="ECO:0000256" key="2">
    <source>
        <dbReference type="PROSITE-ProRule" id="PRU00504"/>
    </source>
</evidence>
<protein>
    <submittedName>
        <fullName evidence="3">Uncharacterized protein</fullName>
    </submittedName>
</protein>
<feature type="repeat" description="NHL" evidence="2">
    <location>
        <begin position="66"/>
        <end position="108"/>
    </location>
</feature>
<dbReference type="Gene3D" id="2.120.10.30">
    <property type="entry name" value="TolB, C-terminal domain"/>
    <property type="match status" value="1"/>
</dbReference>
<dbReference type="InterPro" id="IPR001258">
    <property type="entry name" value="NHL_repeat"/>
</dbReference>
<dbReference type="InterPro" id="IPR011042">
    <property type="entry name" value="6-blade_b-propeller_TolB-like"/>
</dbReference>